<keyword evidence="2" id="KW-0479">Metal-binding</keyword>
<dbReference type="AlphaFoldDB" id="A7HSS7"/>
<dbReference type="SUPFAM" id="SSF50022">
    <property type="entry name" value="ISP domain"/>
    <property type="match status" value="1"/>
</dbReference>
<evidence type="ECO:0000313" key="7">
    <source>
        <dbReference type="Proteomes" id="UP000006377"/>
    </source>
</evidence>
<evidence type="ECO:0000256" key="1">
    <source>
        <dbReference type="ARBA" id="ARBA00022714"/>
    </source>
</evidence>
<organism evidence="6 7">
    <name type="scientific">Parvibaculum lavamentivorans (strain DS-1 / DSM 13023 / NCIMB 13966)</name>
    <dbReference type="NCBI Taxonomy" id="402881"/>
    <lineage>
        <taxon>Bacteria</taxon>
        <taxon>Pseudomonadati</taxon>
        <taxon>Pseudomonadota</taxon>
        <taxon>Alphaproteobacteria</taxon>
        <taxon>Hyphomicrobiales</taxon>
        <taxon>Parvibaculaceae</taxon>
        <taxon>Parvibaculum</taxon>
    </lineage>
</organism>
<dbReference type="HOGENOM" id="CLU_055690_4_3_5"/>
<evidence type="ECO:0000259" key="5">
    <source>
        <dbReference type="PROSITE" id="PS51296"/>
    </source>
</evidence>
<proteinExistence type="predicted"/>
<dbReference type="eggNOG" id="COG2146">
    <property type="taxonomic scope" value="Bacteria"/>
</dbReference>
<keyword evidence="1" id="KW-0001">2Fe-2S</keyword>
<evidence type="ECO:0000313" key="6">
    <source>
        <dbReference type="EMBL" id="ABS62960.1"/>
    </source>
</evidence>
<dbReference type="PANTHER" id="PTHR40261:SF1">
    <property type="entry name" value="RIESKE DOMAIN-CONTAINING PROTEIN"/>
    <property type="match status" value="1"/>
</dbReference>
<sequence>MTRPAPGTPLCRLDDLDTPGTKGLTFGQGAGRFEMFLVRTDDALRAYVNECPHANQPLDSRPGRFLTQDEKSLICGGHAALFRIEDGLCTNGPCAGKSLQPVPVEVVDGVVRMAAK</sequence>
<dbReference type="STRING" id="402881.Plav_1340"/>
<dbReference type="RefSeq" id="WP_012110234.1">
    <property type="nucleotide sequence ID" value="NC_009719.1"/>
</dbReference>
<dbReference type="GO" id="GO:0046872">
    <property type="term" value="F:metal ion binding"/>
    <property type="evidence" value="ECO:0007669"/>
    <property type="project" value="UniProtKB-KW"/>
</dbReference>
<keyword evidence="4" id="KW-0411">Iron-sulfur</keyword>
<dbReference type="PROSITE" id="PS51296">
    <property type="entry name" value="RIESKE"/>
    <property type="match status" value="1"/>
</dbReference>
<dbReference type="InterPro" id="IPR017941">
    <property type="entry name" value="Rieske_2Fe-2S"/>
</dbReference>
<dbReference type="GO" id="GO:0051537">
    <property type="term" value="F:2 iron, 2 sulfur cluster binding"/>
    <property type="evidence" value="ECO:0007669"/>
    <property type="project" value="UniProtKB-KW"/>
</dbReference>
<feature type="domain" description="Rieske" evidence="5">
    <location>
        <begin position="8"/>
        <end position="113"/>
    </location>
</feature>
<name>A7HSS7_PARL1</name>
<keyword evidence="7" id="KW-1185">Reference proteome</keyword>
<dbReference type="KEGG" id="pla:Plav_1340"/>
<evidence type="ECO:0000256" key="2">
    <source>
        <dbReference type="ARBA" id="ARBA00022723"/>
    </source>
</evidence>
<gene>
    <name evidence="6" type="ordered locus">Plav_1340</name>
</gene>
<dbReference type="InterPro" id="IPR036922">
    <property type="entry name" value="Rieske_2Fe-2S_sf"/>
</dbReference>
<dbReference type="Pfam" id="PF00355">
    <property type="entry name" value="Rieske"/>
    <property type="match status" value="1"/>
</dbReference>
<keyword evidence="3" id="KW-0408">Iron</keyword>
<accession>A7HSS7</accession>
<protein>
    <submittedName>
        <fullName evidence="6">Rieske (2Fe-2S) domain protein</fullName>
    </submittedName>
</protein>
<evidence type="ECO:0000256" key="3">
    <source>
        <dbReference type="ARBA" id="ARBA00023004"/>
    </source>
</evidence>
<dbReference type="EMBL" id="CP000774">
    <property type="protein sequence ID" value="ABS62960.1"/>
    <property type="molecule type" value="Genomic_DNA"/>
</dbReference>
<dbReference type="CDD" id="cd03467">
    <property type="entry name" value="Rieske"/>
    <property type="match status" value="1"/>
</dbReference>
<dbReference type="Gene3D" id="2.102.10.10">
    <property type="entry name" value="Rieske [2Fe-2S] iron-sulphur domain"/>
    <property type="match status" value="1"/>
</dbReference>
<reference evidence="6 7" key="1">
    <citation type="journal article" date="2011" name="Stand. Genomic Sci.">
        <title>Complete genome sequence of Parvibaculum lavamentivorans type strain (DS-1(T)).</title>
        <authorList>
            <person name="Schleheck D."/>
            <person name="Weiss M."/>
            <person name="Pitluck S."/>
            <person name="Bruce D."/>
            <person name="Land M.L."/>
            <person name="Han S."/>
            <person name="Saunders E."/>
            <person name="Tapia R."/>
            <person name="Detter C."/>
            <person name="Brettin T."/>
            <person name="Han J."/>
            <person name="Woyke T."/>
            <person name="Goodwin L."/>
            <person name="Pennacchio L."/>
            <person name="Nolan M."/>
            <person name="Cook A.M."/>
            <person name="Kjelleberg S."/>
            <person name="Thomas T."/>
        </authorList>
    </citation>
    <scope>NUCLEOTIDE SEQUENCE [LARGE SCALE GENOMIC DNA]</scope>
    <source>
        <strain evidence="7">DS-1 / DSM 13023 / NCIMB 13966</strain>
    </source>
</reference>
<dbReference type="PANTHER" id="PTHR40261">
    <property type="match status" value="1"/>
</dbReference>
<evidence type="ECO:0000256" key="4">
    <source>
        <dbReference type="ARBA" id="ARBA00023014"/>
    </source>
</evidence>
<dbReference type="Proteomes" id="UP000006377">
    <property type="component" value="Chromosome"/>
</dbReference>